<feature type="domain" description="RAI1-like" evidence="4">
    <location>
        <begin position="245"/>
        <end position="556"/>
    </location>
</feature>
<dbReference type="GO" id="GO:0046872">
    <property type="term" value="F:metal ion binding"/>
    <property type="evidence" value="ECO:0007669"/>
    <property type="project" value="UniProtKB-KW"/>
</dbReference>
<comment type="subcellular location">
    <subcellularLocation>
        <location evidence="2">Nucleus</location>
    </subcellularLocation>
</comment>
<comment type="function">
    <text evidence="2">Decapping enzyme for NAD-capped RNAs: specifically hydrolyzes the nicotinamide adenine dinucleotide (NAD) cap from a subset of RNAs by removing the entire NAD moiety from the 5'-end of an NAD-capped RNA.</text>
</comment>
<dbReference type="GO" id="GO:0003723">
    <property type="term" value="F:RNA binding"/>
    <property type="evidence" value="ECO:0007669"/>
    <property type="project" value="UniProtKB-KW"/>
</dbReference>
<keyword evidence="2" id="KW-0694">RNA-binding</keyword>
<dbReference type="GO" id="GO:0034353">
    <property type="term" value="F:mRNA 5'-diphosphatase activity"/>
    <property type="evidence" value="ECO:0000318"/>
    <property type="project" value="GO_Central"/>
</dbReference>
<feature type="compositionally biased region" description="Polar residues" evidence="3">
    <location>
        <begin position="388"/>
        <end position="397"/>
    </location>
</feature>
<accession>A0A1Y1I476</accession>
<evidence type="ECO:0000256" key="2">
    <source>
        <dbReference type="RuleBase" id="RU367113"/>
    </source>
</evidence>
<dbReference type="GO" id="GO:0000956">
    <property type="term" value="P:nuclear-transcribed mRNA catabolic process"/>
    <property type="evidence" value="ECO:0000318"/>
    <property type="project" value="GO_Central"/>
</dbReference>
<keyword evidence="2" id="KW-0540">Nuclease</keyword>
<gene>
    <name evidence="5" type="ORF">KFL_001280290</name>
</gene>
<keyword evidence="6" id="KW-1185">Reference proteome</keyword>
<dbReference type="OrthoDB" id="5853397at2759"/>
<dbReference type="PANTHER" id="PTHR12395">
    <property type="entry name" value="DOM-3 RELATED"/>
    <property type="match status" value="1"/>
</dbReference>
<comment type="cofactor">
    <cofactor evidence="2">
        <name>a divalent metal cation</name>
        <dbReference type="ChEBI" id="CHEBI:60240"/>
    </cofactor>
</comment>
<dbReference type="GO" id="GO:0005829">
    <property type="term" value="C:cytosol"/>
    <property type="evidence" value="ECO:0000318"/>
    <property type="project" value="GO_Central"/>
</dbReference>
<dbReference type="AlphaFoldDB" id="A0A1Y1I476"/>
<dbReference type="GO" id="GO:0110155">
    <property type="term" value="P:NAD-cap decapping"/>
    <property type="evidence" value="ECO:0000318"/>
    <property type="project" value="GO_Central"/>
</dbReference>
<dbReference type="EMBL" id="DF237077">
    <property type="protein sequence ID" value="GAQ82908.1"/>
    <property type="molecule type" value="Genomic_DNA"/>
</dbReference>
<evidence type="ECO:0000313" key="6">
    <source>
        <dbReference type="Proteomes" id="UP000054558"/>
    </source>
</evidence>
<dbReference type="PANTHER" id="PTHR12395:SF9">
    <property type="entry name" value="DECAPPING AND EXORIBONUCLEASE PROTEIN"/>
    <property type="match status" value="1"/>
</dbReference>
<dbReference type="GO" id="GO:0000166">
    <property type="term" value="F:nucleotide binding"/>
    <property type="evidence" value="ECO:0007669"/>
    <property type="project" value="UniProtKB-KW"/>
</dbReference>
<dbReference type="STRING" id="105231.A0A1Y1I476"/>
<feature type="compositionally biased region" description="Polar residues" evidence="3">
    <location>
        <begin position="71"/>
        <end position="82"/>
    </location>
</feature>
<keyword evidence="2" id="KW-0378">Hydrolase</keyword>
<dbReference type="InterPro" id="IPR013961">
    <property type="entry name" value="RAI1"/>
</dbReference>
<dbReference type="EC" id="3.6.1.-" evidence="2"/>
<feature type="region of interest" description="Disordered" evidence="3">
    <location>
        <begin position="22"/>
        <end position="210"/>
    </location>
</feature>
<protein>
    <recommendedName>
        <fullName evidence="2">Decapping nuclease</fullName>
        <ecNumber evidence="2">3.6.1.-</ecNumber>
    </recommendedName>
</protein>
<evidence type="ECO:0000313" key="5">
    <source>
        <dbReference type="EMBL" id="GAQ82908.1"/>
    </source>
</evidence>
<organism evidence="5 6">
    <name type="scientific">Klebsormidium nitens</name>
    <name type="common">Green alga</name>
    <name type="synonym">Ulothrix nitens</name>
    <dbReference type="NCBI Taxonomy" id="105231"/>
    <lineage>
        <taxon>Eukaryota</taxon>
        <taxon>Viridiplantae</taxon>
        <taxon>Streptophyta</taxon>
        <taxon>Klebsormidiophyceae</taxon>
        <taxon>Klebsormidiales</taxon>
        <taxon>Klebsormidiaceae</taxon>
        <taxon>Klebsormidium</taxon>
    </lineage>
</organism>
<keyword evidence="2" id="KW-0539">Nucleus</keyword>
<dbReference type="GO" id="GO:0005634">
    <property type="term" value="C:nucleus"/>
    <property type="evidence" value="ECO:0000318"/>
    <property type="project" value="GO_Central"/>
</dbReference>
<keyword evidence="2" id="KW-0479">Metal-binding</keyword>
<comment type="similarity">
    <text evidence="1 2">Belongs to the DXO/Dom3Z family.</text>
</comment>
<keyword evidence="2" id="KW-0547">Nucleotide-binding</keyword>
<evidence type="ECO:0000256" key="1">
    <source>
        <dbReference type="ARBA" id="ARBA00006562"/>
    </source>
</evidence>
<dbReference type="Pfam" id="PF08652">
    <property type="entry name" value="RAI1"/>
    <property type="match status" value="1"/>
</dbReference>
<dbReference type="Proteomes" id="UP000054558">
    <property type="component" value="Unassembled WGS sequence"/>
</dbReference>
<dbReference type="InterPro" id="IPR039039">
    <property type="entry name" value="RAI1-like_fam"/>
</dbReference>
<name>A0A1Y1I476_KLENI</name>
<reference evidence="5 6" key="1">
    <citation type="journal article" date="2014" name="Nat. Commun.">
        <title>Klebsormidium flaccidum genome reveals primary factors for plant terrestrial adaptation.</title>
        <authorList>
            <person name="Hori K."/>
            <person name="Maruyama F."/>
            <person name="Fujisawa T."/>
            <person name="Togashi T."/>
            <person name="Yamamoto N."/>
            <person name="Seo M."/>
            <person name="Sato S."/>
            <person name="Yamada T."/>
            <person name="Mori H."/>
            <person name="Tajima N."/>
            <person name="Moriyama T."/>
            <person name="Ikeuchi M."/>
            <person name="Watanabe M."/>
            <person name="Wada H."/>
            <person name="Kobayashi K."/>
            <person name="Saito M."/>
            <person name="Masuda T."/>
            <person name="Sasaki-Sekimoto Y."/>
            <person name="Mashiguchi K."/>
            <person name="Awai K."/>
            <person name="Shimojima M."/>
            <person name="Masuda S."/>
            <person name="Iwai M."/>
            <person name="Nobusawa T."/>
            <person name="Narise T."/>
            <person name="Kondo S."/>
            <person name="Saito H."/>
            <person name="Sato R."/>
            <person name="Murakawa M."/>
            <person name="Ihara Y."/>
            <person name="Oshima-Yamada Y."/>
            <person name="Ohtaka K."/>
            <person name="Satoh M."/>
            <person name="Sonobe K."/>
            <person name="Ishii M."/>
            <person name="Ohtani R."/>
            <person name="Kanamori-Sato M."/>
            <person name="Honoki R."/>
            <person name="Miyazaki D."/>
            <person name="Mochizuki H."/>
            <person name="Umetsu J."/>
            <person name="Higashi K."/>
            <person name="Shibata D."/>
            <person name="Kamiya Y."/>
            <person name="Sato N."/>
            <person name="Nakamura Y."/>
            <person name="Tabata S."/>
            <person name="Ida S."/>
            <person name="Kurokawa K."/>
            <person name="Ohta H."/>
        </authorList>
    </citation>
    <scope>NUCLEOTIDE SEQUENCE [LARGE SCALE GENOMIC DNA]</scope>
    <source>
        <strain evidence="5 6">NIES-2285</strain>
    </source>
</reference>
<proteinExistence type="inferred from homology"/>
<feature type="compositionally biased region" description="Pro residues" evidence="3">
    <location>
        <begin position="151"/>
        <end position="176"/>
    </location>
</feature>
<evidence type="ECO:0000256" key="3">
    <source>
        <dbReference type="SAM" id="MobiDB-lite"/>
    </source>
</evidence>
<dbReference type="OMA" id="RCYWGYA"/>
<dbReference type="GO" id="GO:0004518">
    <property type="term" value="F:nuclease activity"/>
    <property type="evidence" value="ECO:0007669"/>
    <property type="project" value="UniProtKB-KW"/>
</dbReference>
<evidence type="ECO:0000259" key="4">
    <source>
        <dbReference type="Pfam" id="PF08652"/>
    </source>
</evidence>
<feature type="region of interest" description="Disordered" evidence="3">
    <location>
        <begin position="381"/>
        <end position="403"/>
    </location>
</feature>
<sequence>MASDDVPDDDLFGPSNLEYQQTTAFSTIKPPTFDSLPVPSPSLGKRPYEQRHGPPPRQNYKAHNGPRNLVPPSNSYLGSTFPSYLGNLTPGPGAPPHQFPGPHHMAPGFPPHAPVYSGFLQGPGEPFSGPGRPDAPGMPPYDQHPHKAPGAFPPMPPGPPAFAPPFVPPPLPPGAPPAGAQPFLQQGLPMPPHLQPPENGAGEGPAQQLPDRPLPGLGEVAAEMTLGPPGHADPELTGACPNYEAPQEVACLSRTWNGRVYFDERCLRRLKAPPIGADLNEGYDTFVEKVQNENGFGDLLAAVRYRKVHLGDVQFVTYRNNLNKILGTAYDRNKSWEMGVHRRGGTVYLDVHQGEEREQTEREKRMTYWGYSFEALMTESKMPEATTPKGSHNSDSFAETPPAKSPVDANVEFCAILRTKLGAHRIVMGAEIDCYDRGPDGKKRYVELKTSKVLVNENTVRTFERHKLLSFWIQSFLASVPKILVGFRDDTGRLLKTESLSLGDIRNRVRSKEYWTGTTCLIFADRVLTWLYGNVIDGCDYVLSFNHRDGQLVLKRTDGCPLVITEHVKALRQRT</sequence>